<comment type="subcellular location">
    <subcellularLocation>
        <location evidence="5">Cytoplasm</location>
    </subcellularLocation>
</comment>
<keyword evidence="5" id="KW-0963">Cytoplasm</keyword>
<dbReference type="InterPro" id="IPR024083">
    <property type="entry name" value="Fumarase/histidase_N"/>
</dbReference>
<evidence type="ECO:0000256" key="4">
    <source>
        <dbReference type="ARBA" id="ARBA00022571"/>
    </source>
</evidence>
<name>A0ABU3CEU9_9FLAO</name>
<dbReference type="InterPro" id="IPR000362">
    <property type="entry name" value="Fumarate_lyase_fam"/>
</dbReference>
<dbReference type="Gene3D" id="1.20.200.10">
    <property type="entry name" value="Fumarase/aspartase (Central domain)"/>
    <property type="match status" value="1"/>
</dbReference>
<evidence type="ECO:0000256" key="1">
    <source>
        <dbReference type="ARBA" id="ARBA00000985"/>
    </source>
</evidence>
<reference evidence="7 8" key="1">
    <citation type="submission" date="2023-09" db="EMBL/GenBank/DDBJ databases">
        <authorList>
            <person name="Rey-Velasco X."/>
        </authorList>
    </citation>
    <scope>NUCLEOTIDE SEQUENCE [LARGE SCALE GENOMIC DNA]</scope>
    <source>
        <strain evidence="7 8">F363</strain>
    </source>
</reference>
<evidence type="ECO:0000259" key="6">
    <source>
        <dbReference type="Pfam" id="PF00206"/>
    </source>
</evidence>
<keyword evidence="4 5" id="KW-0055">Arginine biosynthesis</keyword>
<dbReference type="SUPFAM" id="SSF48557">
    <property type="entry name" value="L-aspartase-like"/>
    <property type="match status" value="1"/>
</dbReference>
<evidence type="ECO:0000256" key="3">
    <source>
        <dbReference type="ARBA" id="ARBA00012338"/>
    </source>
</evidence>
<dbReference type="NCBIfam" id="TIGR00838">
    <property type="entry name" value="argH"/>
    <property type="match status" value="1"/>
</dbReference>
<dbReference type="Pfam" id="PF00206">
    <property type="entry name" value="Lyase_1"/>
    <property type="match status" value="1"/>
</dbReference>
<keyword evidence="5" id="KW-0028">Amino-acid biosynthesis</keyword>
<accession>A0ABU3CEU9</accession>
<dbReference type="InterPro" id="IPR022761">
    <property type="entry name" value="Fumarate_lyase_N"/>
</dbReference>
<dbReference type="PRINTS" id="PR00145">
    <property type="entry name" value="ARGSUCLYASE"/>
</dbReference>
<comment type="pathway">
    <text evidence="2 5">Amino-acid biosynthesis; L-arginine biosynthesis; L-arginine from L-ornithine and carbamoyl phosphate: step 3/3.</text>
</comment>
<sequence>MKLWDKGISIDKKIEKFTVGKDRELDMFLAAYDLAASKAHAKMLGKIGILSAEEVTAIEAELGKLQEQLENGDFYIEEDFEDVHSKIEFELTKALGDTGKKIHTARSRNDQVLVAMQLYFKENLQQISAKTKELIDVLLGLAKEHQEKLLPGYTHLQVAMPSSFGLWFSAYAELLIDDLYLLEAGLKIVDQNPLGSAAGYGSSFPIDREFTTKELGFSALKYNVVAAQMSRGKCERTVTSNIASVANTLSRFAMDICLYMSQNFDFITFPDELTTGSSIMPHKKNPDVFELIRGKCNKLQSIANEMILITNNLPSGYHRDFQLIKENSIYSVENIKEILDIFIHSIALIKVKEINLKDEKYKYLFTVDSINDLVMQGQSFREAYKEIGGQVQNNTYEPSEGKKHTHIGSKDHLALEEIRRKKG</sequence>
<keyword evidence="8" id="KW-1185">Reference proteome</keyword>
<dbReference type="Gene3D" id="1.10.40.30">
    <property type="entry name" value="Fumarase/aspartase (C-terminal domain)"/>
    <property type="match status" value="1"/>
</dbReference>
<dbReference type="GO" id="GO:0004056">
    <property type="term" value="F:argininosuccinate lyase activity"/>
    <property type="evidence" value="ECO:0007669"/>
    <property type="project" value="UniProtKB-EC"/>
</dbReference>
<dbReference type="InterPro" id="IPR009049">
    <property type="entry name" value="Argininosuccinate_lyase"/>
</dbReference>
<dbReference type="PRINTS" id="PR00149">
    <property type="entry name" value="FUMRATELYASE"/>
</dbReference>
<evidence type="ECO:0000313" key="7">
    <source>
        <dbReference type="EMBL" id="MDT0644869.1"/>
    </source>
</evidence>
<evidence type="ECO:0000256" key="2">
    <source>
        <dbReference type="ARBA" id="ARBA00004941"/>
    </source>
</evidence>
<comment type="similarity">
    <text evidence="5">Belongs to the lyase 1 family. Argininosuccinate lyase subfamily.</text>
</comment>
<dbReference type="RefSeq" id="WP_311536483.1">
    <property type="nucleotide sequence ID" value="NZ_JAVRHQ010000038.1"/>
</dbReference>
<dbReference type="PANTHER" id="PTHR43814">
    <property type="entry name" value="ARGININOSUCCINATE LYASE"/>
    <property type="match status" value="1"/>
</dbReference>
<evidence type="ECO:0000313" key="8">
    <source>
        <dbReference type="Proteomes" id="UP001262889"/>
    </source>
</evidence>
<dbReference type="PANTHER" id="PTHR43814:SF1">
    <property type="entry name" value="ARGININOSUCCINATE LYASE"/>
    <property type="match status" value="1"/>
</dbReference>
<dbReference type="Gene3D" id="1.10.275.10">
    <property type="entry name" value="Fumarase/aspartase (N-terminal domain)"/>
    <property type="match status" value="1"/>
</dbReference>
<protein>
    <recommendedName>
        <fullName evidence="3 5">Argininosuccinate lyase</fullName>
        <shortName evidence="5">ASAL</shortName>
        <ecNumber evidence="3 5">4.3.2.1</ecNumber>
    </recommendedName>
    <alternativeName>
        <fullName evidence="5">Arginosuccinase</fullName>
    </alternativeName>
</protein>
<dbReference type="EMBL" id="JAVRHQ010000038">
    <property type="protein sequence ID" value="MDT0644869.1"/>
    <property type="molecule type" value="Genomic_DNA"/>
</dbReference>
<keyword evidence="5 7" id="KW-0456">Lyase</keyword>
<dbReference type="EC" id="4.3.2.1" evidence="3 5"/>
<dbReference type="PROSITE" id="PS00163">
    <property type="entry name" value="FUMARATE_LYASES"/>
    <property type="match status" value="1"/>
</dbReference>
<dbReference type="InterPro" id="IPR008948">
    <property type="entry name" value="L-Aspartase-like"/>
</dbReference>
<comment type="caution">
    <text evidence="7">The sequence shown here is derived from an EMBL/GenBank/DDBJ whole genome shotgun (WGS) entry which is preliminary data.</text>
</comment>
<comment type="catalytic activity">
    <reaction evidence="1 5">
        <text>2-(N(omega)-L-arginino)succinate = fumarate + L-arginine</text>
        <dbReference type="Rhea" id="RHEA:24020"/>
        <dbReference type="ChEBI" id="CHEBI:29806"/>
        <dbReference type="ChEBI" id="CHEBI:32682"/>
        <dbReference type="ChEBI" id="CHEBI:57472"/>
        <dbReference type="EC" id="4.3.2.1"/>
    </reaction>
</comment>
<feature type="domain" description="Fumarate lyase N-terminal" evidence="6">
    <location>
        <begin position="24"/>
        <end position="298"/>
    </location>
</feature>
<dbReference type="InterPro" id="IPR020557">
    <property type="entry name" value="Fumarate_lyase_CS"/>
</dbReference>
<dbReference type="HAMAP" id="MF_00006">
    <property type="entry name" value="Arg_succ_lyase"/>
    <property type="match status" value="1"/>
</dbReference>
<organism evidence="7 8">
    <name type="scientific">Autumnicola tepida</name>
    <dbReference type="NCBI Taxonomy" id="3075595"/>
    <lineage>
        <taxon>Bacteria</taxon>
        <taxon>Pseudomonadati</taxon>
        <taxon>Bacteroidota</taxon>
        <taxon>Flavobacteriia</taxon>
        <taxon>Flavobacteriales</taxon>
        <taxon>Flavobacteriaceae</taxon>
        <taxon>Autumnicola</taxon>
    </lineage>
</organism>
<gene>
    <name evidence="5 7" type="primary">argH</name>
    <name evidence="7" type="ORF">RM553_18675</name>
</gene>
<dbReference type="CDD" id="cd01359">
    <property type="entry name" value="Argininosuccinate_lyase"/>
    <property type="match status" value="1"/>
</dbReference>
<dbReference type="Proteomes" id="UP001262889">
    <property type="component" value="Unassembled WGS sequence"/>
</dbReference>
<proteinExistence type="inferred from homology"/>
<evidence type="ECO:0000256" key="5">
    <source>
        <dbReference type="HAMAP-Rule" id="MF_00006"/>
    </source>
</evidence>